<reference evidence="1" key="2">
    <citation type="submission" date="2023-06" db="EMBL/GenBank/DDBJ databases">
        <authorList>
            <person name="Ma L."/>
            <person name="Liu K.-W."/>
            <person name="Li Z."/>
            <person name="Hsiao Y.-Y."/>
            <person name="Qi Y."/>
            <person name="Fu T."/>
            <person name="Tang G."/>
            <person name="Zhang D."/>
            <person name="Sun W.-H."/>
            <person name="Liu D.-K."/>
            <person name="Li Y."/>
            <person name="Chen G.-Z."/>
            <person name="Liu X.-D."/>
            <person name="Liao X.-Y."/>
            <person name="Jiang Y.-T."/>
            <person name="Yu X."/>
            <person name="Hao Y."/>
            <person name="Huang J."/>
            <person name="Zhao X.-W."/>
            <person name="Ke S."/>
            <person name="Chen Y.-Y."/>
            <person name="Wu W.-L."/>
            <person name="Hsu J.-L."/>
            <person name="Lin Y.-F."/>
            <person name="Huang M.-D."/>
            <person name="Li C.-Y."/>
            <person name="Huang L."/>
            <person name="Wang Z.-W."/>
            <person name="Zhao X."/>
            <person name="Zhong W.-Y."/>
            <person name="Peng D.-H."/>
            <person name="Ahmad S."/>
            <person name="Lan S."/>
            <person name="Zhang J.-S."/>
            <person name="Tsai W.-C."/>
            <person name="Van De Peer Y."/>
            <person name="Liu Z.-J."/>
        </authorList>
    </citation>
    <scope>NUCLEOTIDE SEQUENCE</scope>
    <source>
        <strain evidence="1">CP</strain>
        <tissue evidence="1">Leaves</tissue>
    </source>
</reference>
<sequence length="69" mass="7808">MEKTRDEVDRTMGTARTSIKVDDIETMNYLKDGHQSGSILRLHPPLPLLIPRDQSIQEVELFGDQVKGS</sequence>
<organism evidence="1 2">
    <name type="scientific">Acorus calamus</name>
    <name type="common">Sweet flag</name>
    <dbReference type="NCBI Taxonomy" id="4465"/>
    <lineage>
        <taxon>Eukaryota</taxon>
        <taxon>Viridiplantae</taxon>
        <taxon>Streptophyta</taxon>
        <taxon>Embryophyta</taxon>
        <taxon>Tracheophyta</taxon>
        <taxon>Spermatophyta</taxon>
        <taxon>Magnoliopsida</taxon>
        <taxon>Liliopsida</taxon>
        <taxon>Acoraceae</taxon>
        <taxon>Acorus</taxon>
    </lineage>
</organism>
<name>A0AAV9EYE9_ACOCL</name>
<keyword evidence="2" id="KW-1185">Reference proteome</keyword>
<protein>
    <submittedName>
        <fullName evidence="1">Cytochrome P450 71A14</fullName>
    </submittedName>
</protein>
<reference evidence="1" key="1">
    <citation type="journal article" date="2023" name="Nat. Commun.">
        <title>Diploid and tetraploid genomes of Acorus and the evolution of monocots.</title>
        <authorList>
            <person name="Ma L."/>
            <person name="Liu K.W."/>
            <person name="Li Z."/>
            <person name="Hsiao Y.Y."/>
            <person name="Qi Y."/>
            <person name="Fu T."/>
            <person name="Tang G.D."/>
            <person name="Zhang D."/>
            <person name="Sun W.H."/>
            <person name="Liu D.K."/>
            <person name="Li Y."/>
            <person name="Chen G.Z."/>
            <person name="Liu X.D."/>
            <person name="Liao X.Y."/>
            <person name="Jiang Y.T."/>
            <person name="Yu X."/>
            <person name="Hao Y."/>
            <person name="Huang J."/>
            <person name="Zhao X.W."/>
            <person name="Ke S."/>
            <person name="Chen Y.Y."/>
            <person name="Wu W.L."/>
            <person name="Hsu J.L."/>
            <person name="Lin Y.F."/>
            <person name="Huang M.D."/>
            <person name="Li C.Y."/>
            <person name="Huang L."/>
            <person name="Wang Z.W."/>
            <person name="Zhao X."/>
            <person name="Zhong W.Y."/>
            <person name="Peng D.H."/>
            <person name="Ahmad S."/>
            <person name="Lan S."/>
            <person name="Zhang J.S."/>
            <person name="Tsai W.C."/>
            <person name="Van de Peer Y."/>
            <person name="Liu Z.J."/>
        </authorList>
    </citation>
    <scope>NUCLEOTIDE SEQUENCE</scope>
    <source>
        <strain evidence="1">CP</strain>
    </source>
</reference>
<dbReference type="AlphaFoldDB" id="A0AAV9EYE9"/>
<comment type="caution">
    <text evidence="1">The sequence shown here is derived from an EMBL/GenBank/DDBJ whole genome shotgun (WGS) entry which is preliminary data.</text>
</comment>
<proteinExistence type="predicted"/>
<evidence type="ECO:0000313" key="2">
    <source>
        <dbReference type="Proteomes" id="UP001180020"/>
    </source>
</evidence>
<accession>A0AAV9EYE9</accession>
<evidence type="ECO:0000313" key="1">
    <source>
        <dbReference type="EMBL" id="KAK1318437.1"/>
    </source>
</evidence>
<dbReference type="Proteomes" id="UP001180020">
    <property type="component" value="Unassembled WGS sequence"/>
</dbReference>
<gene>
    <name evidence="1" type="primary">CYP71A14</name>
    <name evidence="1" type="ORF">QJS10_CPB04g01569</name>
</gene>
<dbReference type="EMBL" id="JAUJYO010000004">
    <property type="protein sequence ID" value="KAK1318437.1"/>
    <property type="molecule type" value="Genomic_DNA"/>
</dbReference>